<evidence type="ECO:0000313" key="1">
    <source>
        <dbReference type="EMBL" id="MBG6091940.1"/>
    </source>
</evidence>
<name>A0A931GME7_9ACTN</name>
<dbReference type="Gene3D" id="3.30.70.1230">
    <property type="entry name" value="Nucleotide cyclase"/>
    <property type="match status" value="1"/>
</dbReference>
<dbReference type="InterPro" id="IPR029787">
    <property type="entry name" value="Nucleotide_cyclase"/>
</dbReference>
<dbReference type="AlphaFoldDB" id="A0A931GME7"/>
<dbReference type="Proteomes" id="UP000614047">
    <property type="component" value="Unassembled WGS sequence"/>
</dbReference>
<keyword evidence="2" id="KW-1185">Reference proteome</keyword>
<reference evidence="1" key="1">
    <citation type="submission" date="2020-11" db="EMBL/GenBank/DDBJ databases">
        <title>Sequencing the genomes of 1000 actinobacteria strains.</title>
        <authorList>
            <person name="Klenk H.-P."/>
        </authorList>
    </citation>
    <scope>NUCLEOTIDE SEQUENCE</scope>
    <source>
        <strain evidence="1">DSM 43175</strain>
    </source>
</reference>
<gene>
    <name evidence="1" type="ORF">IW256_006053</name>
</gene>
<dbReference type="EMBL" id="JADOUA010000001">
    <property type="protein sequence ID" value="MBG6091940.1"/>
    <property type="molecule type" value="Genomic_DNA"/>
</dbReference>
<organism evidence="1 2">
    <name type="scientific">Actinomadura viridis</name>
    <dbReference type="NCBI Taxonomy" id="58110"/>
    <lineage>
        <taxon>Bacteria</taxon>
        <taxon>Bacillati</taxon>
        <taxon>Actinomycetota</taxon>
        <taxon>Actinomycetes</taxon>
        <taxon>Streptosporangiales</taxon>
        <taxon>Thermomonosporaceae</taxon>
        <taxon>Actinomadura</taxon>
    </lineage>
</organism>
<sequence>MTNARSTPLHRTILAVDIEGSTGSTDPVKARLRAALYELLESALLAAGIDRRHHDPLIDRGDGALTLIRPVDRAPKTVLLDTVVPALGRLLAGHNARRPADRFRLRAVVHAGEVLYDGRGCFGESLDVAFRLLDDERVKRALRRSREPLVLVTSDDIYRSIIRHGYEGIDPDTYAPCVQLEVGGRTHQGWLRTTETVAAVKGRERPVMAPVISLDGYRRHA</sequence>
<accession>A0A931GME7</accession>
<evidence type="ECO:0000313" key="2">
    <source>
        <dbReference type="Proteomes" id="UP000614047"/>
    </source>
</evidence>
<proteinExistence type="predicted"/>
<protein>
    <recommendedName>
        <fullName evidence="3">Guanylate cyclase domain-containing protein</fullName>
    </recommendedName>
</protein>
<comment type="caution">
    <text evidence="1">The sequence shown here is derived from an EMBL/GenBank/DDBJ whole genome shotgun (WGS) entry which is preliminary data.</text>
</comment>
<dbReference type="RefSeq" id="WP_197014196.1">
    <property type="nucleotide sequence ID" value="NZ_BAABES010000002.1"/>
</dbReference>
<evidence type="ECO:0008006" key="3">
    <source>
        <dbReference type="Google" id="ProtNLM"/>
    </source>
</evidence>